<comment type="caution">
    <text evidence="2">The sequence shown here is derived from an EMBL/GenBank/DDBJ whole genome shotgun (WGS) entry which is preliminary data.</text>
</comment>
<accession>A0AAD8ZGJ9</accession>
<feature type="transmembrane region" description="Helical" evidence="1">
    <location>
        <begin position="154"/>
        <end position="174"/>
    </location>
</feature>
<reference evidence="2" key="1">
    <citation type="submission" date="2023-03" db="EMBL/GenBank/DDBJ databases">
        <title>Electrophorus voltai genome.</title>
        <authorList>
            <person name="Bian C."/>
        </authorList>
    </citation>
    <scope>NUCLEOTIDE SEQUENCE</scope>
    <source>
        <strain evidence="2">CB-2022</strain>
        <tissue evidence="2">Muscle</tissue>
    </source>
</reference>
<organism evidence="2 3">
    <name type="scientific">Electrophorus voltai</name>
    <dbReference type="NCBI Taxonomy" id="2609070"/>
    <lineage>
        <taxon>Eukaryota</taxon>
        <taxon>Metazoa</taxon>
        <taxon>Chordata</taxon>
        <taxon>Craniata</taxon>
        <taxon>Vertebrata</taxon>
        <taxon>Euteleostomi</taxon>
        <taxon>Actinopterygii</taxon>
        <taxon>Neopterygii</taxon>
        <taxon>Teleostei</taxon>
        <taxon>Ostariophysi</taxon>
        <taxon>Gymnotiformes</taxon>
        <taxon>Gymnotoidei</taxon>
        <taxon>Gymnotidae</taxon>
        <taxon>Electrophorus</taxon>
    </lineage>
</organism>
<evidence type="ECO:0000256" key="1">
    <source>
        <dbReference type="SAM" id="Phobius"/>
    </source>
</evidence>
<dbReference type="AlphaFoldDB" id="A0AAD8ZGJ9"/>
<gene>
    <name evidence="2" type="ORF">P4O66_006932</name>
</gene>
<keyword evidence="1" id="KW-0472">Membrane</keyword>
<evidence type="ECO:0000313" key="3">
    <source>
        <dbReference type="Proteomes" id="UP001239994"/>
    </source>
</evidence>
<feature type="transmembrane region" description="Helical" evidence="1">
    <location>
        <begin position="116"/>
        <end position="134"/>
    </location>
</feature>
<keyword evidence="1" id="KW-0812">Transmembrane</keyword>
<keyword evidence="1" id="KW-1133">Transmembrane helix</keyword>
<dbReference type="SUPFAM" id="SSF101967">
    <property type="entry name" value="Adhesin YadA, collagen-binding domain"/>
    <property type="match status" value="1"/>
</dbReference>
<feature type="transmembrane region" description="Helical" evidence="1">
    <location>
        <begin position="186"/>
        <end position="209"/>
    </location>
</feature>
<feature type="non-terminal residue" evidence="2">
    <location>
        <position position="211"/>
    </location>
</feature>
<dbReference type="EMBL" id="JAROKS010000012">
    <property type="protein sequence ID" value="KAK1798637.1"/>
    <property type="molecule type" value="Genomic_DNA"/>
</dbReference>
<name>A0AAD8ZGJ9_9TELE</name>
<evidence type="ECO:0000313" key="2">
    <source>
        <dbReference type="EMBL" id="KAK1798637.1"/>
    </source>
</evidence>
<sequence length="211" mass="23950">MRHINTSLDSLLFTYHPNCSSDDATTTTHHLAHPHLYKMDTHVRTLFIDFGLAFNTITPQNLIVKLTLPGLNTSLCNRILDLLAGKTPESPHHVLQRDDRKYPEKLWQHPAGNRQVFMGLGQVFMGLGRVFMGLGRVFMGLERVFMGLERVFMGLRWVFMGVGQVFMGVGRVFMGLERVFMGLERVFMGLGRVFMGLGWVFMGLGQVFMGL</sequence>
<protein>
    <submittedName>
        <fullName evidence="2">Uncharacterized protein</fullName>
    </submittedName>
</protein>
<dbReference type="InterPro" id="IPR011049">
    <property type="entry name" value="Serralysin-like_metalloprot_C"/>
</dbReference>
<keyword evidence="3" id="KW-1185">Reference proteome</keyword>
<dbReference type="Proteomes" id="UP001239994">
    <property type="component" value="Unassembled WGS sequence"/>
</dbReference>
<proteinExistence type="predicted"/>